<evidence type="ECO:0000313" key="7">
    <source>
        <dbReference type="EMBL" id="SJZ31747.1"/>
    </source>
</evidence>
<dbReference type="EMBL" id="FUWJ01000001">
    <property type="protein sequence ID" value="SJZ31747.1"/>
    <property type="molecule type" value="Genomic_DNA"/>
</dbReference>
<evidence type="ECO:0000256" key="1">
    <source>
        <dbReference type="ARBA" id="ARBA00022723"/>
    </source>
</evidence>
<dbReference type="AlphaFoldDB" id="A0A1T4JNU8"/>
<evidence type="ECO:0000259" key="4">
    <source>
        <dbReference type="Pfam" id="PF00394"/>
    </source>
</evidence>
<evidence type="ECO:0000313" key="8">
    <source>
        <dbReference type="Proteomes" id="UP000190092"/>
    </source>
</evidence>
<feature type="domain" description="Plastocyanin-like" evidence="6">
    <location>
        <begin position="57"/>
        <end position="167"/>
    </location>
</feature>
<dbReference type="InterPro" id="IPR034284">
    <property type="entry name" value="CuRO_1_CopA"/>
</dbReference>
<keyword evidence="3" id="KW-0186">Copper</keyword>
<dbReference type="PROSITE" id="PS00080">
    <property type="entry name" value="MULTICOPPER_OXIDASE2"/>
    <property type="match status" value="1"/>
</dbReference>
<organism evidence="7 8">
    <name type="scientific">Enhydrobacter aerosaccus</name>
    <dbReference type="NCBI Taxonomy" id="225324"/>
    <lineage>
        <taxon>Bacteria</taxon>
        <taxon>Pseudomonadati</taxon>
        <taxon>Pseudomonadota</taxon>
        <taxon>Alphaproteobacteria</taxon>
        <taxon>Hyphomicrobiales</taxon>
        <taxon>Enhydrobacter</taxon>
    </lineage>
</organism>
<name>A0A1T4JNU8_9HYPH</name>
<proteinExistence type="predicted"/>
<evidence type="ECO:0000259" key="6">
    <source>
        <dbReference type="Pfam" id="PF07732"/>
    </source>
</evidence>
<dbReference type="Proteomes" id="UP000190092">
    <property type="component" value="Unassembled WGS sequence"/>
</dbReference>
<dbReference type="InterPro" id="IPR034282">
    <property type="entry name" value="CuRO_2_CopA"/>
</dbReference>
<dbReference type="InterPro" id="IPR008972">
    <property type="entry name" value="Cupredoxin"/>
</dbReference>
<dbReference type="GO" id="GO:0005507">
    <property type="term" value="F:copper ion binding"/>
    <property type="evidence" value="ECO:0007669"/>
    <property type="project" value="InterPro"/>
</dbReference>
<dbReference type="InterPro" id="IPR033138">
    <property type="entry name" value="Cu_oxidase_CS"/>
</dbReference>
<reference evidence="8" key="1">
    <citation type="submission" date="2017-02" db="EMBL/GenBank/DDBJ databases">
        <authorList>
            <person name="Varghese N."/>
            <person name="Submissions S."/>
        </authorList>
    </citation>
    <scope>NUCLEOTIDE SEQUENCE [LARGE SCALE GENOMIC DNA]</scope>
    <source>
        <strain evidence="8">ATCC 27094</strain>
    </source>
</reference>
<dbReference type="Gene3D" id="2.60.40.420">
    <property type="entry name" value="Cupredoxins - blue copper proteins"/>
    <property type="match status" value="3"/>
</dbReference>
<dbReference type="InterPro" id="IPR006311">
    <property type="entry name" value="TAT_signal"/>
</dbReference>
<dbReference type="RefSeq" id="WP_085933459.1">
    <property type="nucleotide sequence ID" value="NZ_FUWJ01000001.1"/>
</dbReference>
<evidence type="ECO:0000259" key="5">
    <source>
        <dbReference type="Pfam" id="PF07731"/>
    </source>
</evidence>
<evidence type="ECO:0000256" key="2">
    <source>
        <dbReference type="ARBA" id="ARBA00023002"/>
    </source>
</evidence>
<dbReference type="GO" id="GO:0016491">
    <property type="term" value="F:oxidoreductase activity"/>
    <property type="evidence" value="ECO:0007669"/>
    <property type="project" value="UniProtKB-KW"/>
</dbReference>
<gene>
    <name evidence="7" type="ORF">SAMN02745126_00250</name>
</gene>
<keyword evidence="2" id="KW-0560">Oxidoreductase</keyword>
<dbReference type="CDD" id="cd13848">
    <property type="entry name" value="CuRO_1_CopA"/>
    <property type="match status" value="1"/>
</dbReference>
<feature type="domain" description="Plastocyanin-like" evidence="4">
    <location>
        <begin position="177"/>
        <end position="342"/>
    </location>
</feature>
<dbReference type="CDD" id="cd13874">
    <property type="entry name" value="CuRO_2_CopA"/>
    <property type="match status" value="1"/>
</dbReference>
<feature type="domain" description="Plastocyanin-like" evidence="5">
    <location>
        <begin position="498"/>
        <end position="614"/>
    </location>
</feature>
<dbReference type="InterPro" id="IPR034279">
    <property type="entry name" value="CuRO_3_CopA"/>
</dbReference>
<dbReference type="STRING" id="225324.SAMN02745126_00250"/>
<dbReference type="GO" id="GO:0042597">
    <property type="term" value="C:periplasmic space"/>
    <property type="evidence" value="ECO:0007669"/>
    <property type="project" value="InterPro"/>
</dbReference>
<sequence length="615" mass="67596">MKDTASNPGPRLGRRRFVEGLALTAGLASVGASRGHAADYAPGPTTLTGDRFDLVVASTAVNFTGRARTATTVNGSVPAPILRFREGDTVTLNVTNRLSEPTSIHWHGLILPNAMDGVPGLTFRGIMPGQTFAYRFPIRQAGTYWYHSHSGMQEQTGLYGPLILEPRRPEPYSYQRDYVVMLSDWTDDDPMTVVSNLKQQSDYYNYGQRTLGTFIKDARRDGLGATIDDRMMWGQMRMSPTDLMDVSGATYTFLMNGRPPAANWTGLFRRGERVRLRFINGSSMSTFDIRIPGLAMTVVQADGSDVEPIEIEEFRIGVAETYDVIVTPMQDAYTIFAQAMDRSGYARGTLCVREGLAAPIPPLDPRPQLSMVDMGMGGMDHAMSGSGHAGHDAGGAKSAPAMDMSHMDMSHMSPEELKQHMAMMAAAAPVAPSSDTVPTSNADGIDPASLAGQPSVDNVAMQTRDRLGEAGIGLDGNGRRTLTYRDLRALHPVPSSAPPTRALEFHLTGNMQRYMWGFDGRKFSQAGPIRVARGERIRFVLINDTMMEHPIHLHGYLFELENGQGDRLPLKHTIRVKPAERLSFVFTADMPGHWAFHCHLLFHMDAGMFRTILVS</sequence>
<dbReference type="PROSITE" id="PS00079">
    <property type="entry name" value="MULTICOPPER_OXIDASE1"/>
    <property type="match status" value="2"/>
</dbReference>
<accession>A0A1T4JNU8</accession>
<dbReference type="NCBIfam" id="TIGR01480">
    <property type="entry name" value="copper_res_A"/>
    <property type="match status" value="1"/>
</dbReference>
<dbReference type="Pfam" id="PF07732">
    <property type="entry name" value="Cu-oxidase_3"/>
    <property type="match status" value="1"/>
</dbReference>
<keyword evidence="1" id="KW-0479">Metal-binding</keyword>
<dbReference type="Pfam" id="PF00394">
    <property type="entry name" value="Cu-oxidase"/>
    <property type="match status" value="1"/>
</dbReference>
<dbReference type="PANTHER" id="PTHR11709">
    <property type="entry name" value="MULTI-COPPER OXIDASE"/>
    <property type="match status" value="1"/>
</dbReference>
<dbReference type="InterPro" id="IPR002355">
    <property type="entry name" value="Cu_oxidase_Cu_BS"/>
</dbReference>
<dbReference type="InterPro" id="IPR011707">
    <property type="entry name" value="Cu-oxidase-like_N"/>
</dbReference>
<dbReference type="Pfam" id="PF07731">
    <property type="entry name" value="Cu-oxidase_2"/>
    <property type="match status" value="1"/>
</dbReference>
<dbReference type="CDD" id="cd13896">
    <property type="entry name" value="CuRO_3_CopA"/>
    <property type="match status" value="1"/>
</dbReference>
<dbReference type="InterPro" id="IPR001117">
    <property type="entry name" value="Cu-oxidase_2nd"/>
</dbReference>
<protein>
    <submittedName>
        <fullName evidence="7">Copper-resistance protein, CopA family</fullName>
    </submittedName>
</protein>
<dbReference type="OrthoDB" id="9757546at2"/>
<dbReference type="InterPro" id="IPR045087">
    <property type="entry name" value="Cu-oxidase_fam"/>
</dbReference>
<dbReference type="SUPFAM" id="SSF49503">
    <property type="entry name" value="Cupredoxins"/>
    <property type="match status" value="3"/>
</dbReference>
<keyword evidence="8" id="KW-1185">Reference proteome</keyword>
<dbReference type="PROSITE" id="PS51318">
    <property type="entry name" value="TAT"/>
    <property type="match status" value="1"/>
</dbReference>
<dbReference type="InterPro" id="IPR011706">
    <property type="entry name" value="Cu-oxidase_C"/>
</dbReference>
<dbReference type="PANTHER" id="PTHR11709:SF394">
    <property type="entry name" value="FI03373P-RELATED"/>
    <property type="match status" value="1"/>
</dbReference>
<evidence type="ECO:0000256" key="3">
    <source>
        <dbReference type="ARBA" id="ARBA00023008"/>
    </source>
</evidence>
<dbReference type="InterPro" id="IPR006376">
    <property type="entry name" value="Cu-R_CopA"/>
</dbReference>